<organism evidence="2 3">
    <name type="scientific">Lachnobacterium bovis DSM 14045</name>
    <dbReference type="NCBI Taxonomy" id="1122142"/>
    <lineage>
        <taxon>Bacteria</taxon>
        <taxon>Bacillati</taxon>
        <taxon>Bacillota</taxon>
        <taxon>Clostridia</taxon>
        <taxon>Lachnospirales</taxon>
        <taxon>Lachnospiraceae</taxon>
        <taxon>Lachnobacterium</taxon>
    </lineage>
</organism>
<evidence type="ECO:0000313" key="3">
    <source>
        <dbReference type="Proteomes" id="UP000183918"/>
    </source>
</evidence>
<feature type="transmembrane region" description="Helical" evidence="1">
    <location>
        <begin position="79"/>
        <end position="98"/>
    </location>
</feature>
<name>A0A1H3IWN0_9FIRM</name>
<dbReference type="AlphaFoldDB" id="A0A1H3IWN0"/>
<dbReference type="EMBL" id="FNPG01000013">
    <property type="protein sequence ID" value="SDY31304.1"/>
    <property type="molecule type" value="Genomic_DNA"/>
</dbReference>
<dbReference type="OrthoDB" id="5195477at2"/>
<sequence>MREFILLLPIIFIFHDMEEIVGFEYFFYKNQDIFMKYPKITKVYKNFKTAGFALAVYEEFIPFFGISLLAYFFPHKTLYVLWYALMISLTVHFVIHIGQSIYIRKYIPSLITSIICLPMSMAILIKCADYITFDFKTSLLILLGIVFMLLNLKIAHMIMNRFNRYI</sequence>
<dbReference type="Pfam" id="PF13787">
    <property type="entry name" value="HXXEE"/>
    <property type="match status" value="1"/>
</dbReference>
<dbReference type="Proteomes" id="UP000183918">
    <property type="component" value="Unassembled WGS sequence"/>
</dbReference>
<keyword evidence="3" id="KW-1185">Reference proteome</keyword>
<keyword evidence="1" id="KW-1133">Transmembrane helix</keyword>
<evidence type="ECO:0000313" key="2">
    <source>
        <dbReference type="EMBL" id="SDY31304.1"/>
    </source>
</evidence>
<reference evidence="2 3" key="1">
    <citation type="submission" date="2016-10" db="EMBL/GenBank/DDBJ databases">
        <authorList>
            <person name="de Groot N.N."/>
        </authorList>
    </citation>
    <scope>NUCLEOTIDE SEQUENCE [LARGE SCALE GENOMIC DNA]</scope>
    <source>
        <strain evidence="2 3">DSM 14045</strain>
    </source>
</reference>
<evidence type="ECO:0000256" key="1">
    <source>
        <dbReference type="SAM" id="Phobius"/>
    </source>
</evidence>
<evidence type="ECO:0008006" key="4">
    <source>
        <dbReference type="Google" id="ProtNLM"/>
    </source>
</evidence>
<dbReference type="STRING" id="1122142.SAMN02910414_01253"/>
<dbReference type="RefSeq" id="WP_074717161.1">
    <property type="nucleotide sequence ID" value="NZ_FNPG01000013.1"/>
</dbReference>
<keyword evidence="1" id="KW-0812">Transmembrane</keyword>
<dbReference type="InterPro" id="IPR025671">
    <property type="entry name" value="HXXEE"/>
</dbReference>
<accession>A0A1H3IWN0</accession>
<gene>
    <name evidence="2" type="ORF">SAMN02910414_01253</name>
</gene>
<protein>
    <recommendedName>
        <fullName evidence="4">HXXEE domain-containing protein</fullName>
    </recommendedName>
</protein>
<proteinExistence type="predicted"/>
<feature type="transmembrane region" description="Helical" evidence="1">
    <location>
        <begin position="139"/>
        <end position="159"/>
    </location>
</feature>
<feature type="transmembrane region" description="Helical" evidence="1">
    <location>
        <begin position="49"/>
        <end position="73"/>
    </location>
</feature>
<keyword evidence="1" id="KW-0472">Membrane</keyword>
<feature type="transmembrane region" description="Helical" evidence="1">
    <location>
        <begin position="110"/>
        <end position="133"/>
    </location>
</feature>
<feature type="transmembrane region" description="Helical" evidence="1">
    <location>
        <begin position="6"/>
        <end position="28"/>
    </location>
</feature>